<dbReference type="RefSeq" id="WP_169279392.1">
    <property type="nucleotide sequence ID" value="NZ_CP051680.1"/>
</dbReference>
<dbReference type="Gene3D" id="1.10.10.10">
    <property type="entry name" value="Winged helix-like DNA-binding domain superfamily/Winged helix DNA-binding domain"/>
    <property type="match status" value="1"/>
</dbReference>
<reference evidence="3 4" key="1">
    <citation type="submission" date="2020-04" db="EMBL/GenBank/DDBJ databases">
        <title>Genome sequencing of novel species.</title>
        <authorList>
            <person name="Heo J."/>
            <person name="Kim S.-J."/>
            <person name="Kim J.-S."/>
            <person name="Hong S.-B."/>
            <person name="Kwon S.-W."/>
        </authorList>
    </citation>
    <scope>NUCLEOTIDE SEQUENCE [LARGE SCALE GENOMIC DNA]</scope>
    <source>
        <strain evidence="3 4">MFER-1</strain>
    </source>
</reference>
<keyword evidence="4" id="KW-1185">Reference proteome</keyword>
<dbReference type="InterPro" id="IPR013196">
    <property type="entry name" value="HTH_11"/>
</dbReference>
<dbReference type="GO" id="GO:0003677">
    <property type="term" value="F:DNA binding"/>
    <property type="evidence" value="ECO:0007669"/>
    <property type="project" value="UniProtKB-KW"/>
</dbReference>
<evidence type="ECO:0000256" key="1">
    <source>
        <dbReference type="ARBA" id="ARBA00023125"/>
    </source>
</evidence>
<dbReference type="SUPFAM" id="SSF46785">
    <property type="entry name" value="Winged helix' DNA-binding domain"/>
    <property type="match status" value="1"/>
</dbReference>
<protein>
    <submittedName>
        <fullName evidence="3">Transcriptional regulator</fullName>
    </submittedName>
</protein>
<dbReference type="Pfam" id="PF08279">
    <property type="entry name" value="HTH_11"/>
    <property type="match status" value="1"/>
</dbReference>
<evidence type="ECO:0000259" key="2">
    <source>
        <dbReference type="Pfam" id="PF08279"/>
    </source>
</evidence>
<dbReference type="EMBL" id="CP051680">
    <property type="protein sequence ID" value="QJD83095.1"/>
    <property type="molecule type" value="Genomic_DNA"/>
</dbReference>
<name>A0A7Z2VHJ3_9BACL</name>
<proteinExistence type="predicted"/>
<evidence type="ECO:0000313" key="4">
    <source>
        <dbReference type="Proteomes" id="UP000502248"/>
    </source>
</evidence>
<accession>A0A7Z2VHJ3</accession>
<dbReference type="InterPro" id="IPR011991">
    <property type="entry name" value="ArsR-like_HTH"/>
</dbReference>
<dbReference type="PANTHER" id="PTHR38600">
    <property type="entry name" value="TRANSCRIPTIONAL REGULATORY PROTEIN"/>
    <property type="match status" value="1"/>
</dbReference>
<sequence>MKDDLDLSTRNRIMQMLKTAGQLTTKDLTDQLGITGMAVRRHISILERDNLIESTTVRIPMGRPAAVYRLTDQADDYFPKNYHSVALDLLTELEVEAGETMVNHLFDLRKATLMQRYESKMVNKDLENRVAALSEIQNENGYMATWEKTGDSDYILTEYNCPISRVANKYNHACTCELNLFESLLEAKVSRSDCLAKGDNKCVYRIRPQQDR</sequence>
<organism evidence="3 4">
    <name type="scientific">Cohnella herbarum</name>
    <dbReference type="NCBI Taxonomy" id="2728023"/>
    <lineage>
        <taxon>Bacteria</taxon>
        <taxon>Bacillati</taxon>
        <taxon>Bacillota</taxon>
        <taxon>Bacilli</taxon>
        <taxon>Bacillales</taxon>
        <taxon>Paenibacillaceae</taxon>
        <taxon>Cohnella</taxon>
    </lineage>
</organism>
<gene>
    <name evidence="3" type="ORF">HH215_07855</name>
</gene>
<feature type="domain" description="Helix-turn-helix type 11" evidence="2">
    <location>
        <begin position="10"/>
        <end position="55"/>
    </location>
</feature>
<dbReference type="AlphaFoldDB" id="A0A7Z2VHJ3"/>
<dbReference type="Proteomes" id="UP000502248">
    <property type="component" value="Chromosome"/>
</dbReference>
<dbReference type="InterPro" id="IPR036388">
    <property type="entry name" value="WH-like_DNA-bd_sf"/>
</dbReference>
<keyword evidence="1" id="KW-0238">DNA-binding</keyword>
<dbReference type="PANTHER" id="PTHR38600:SF2">
    <property type="entry name" value="SLL0088 PROTEIN"/>
    <property type="match status" value="1"/>
</dbReference>
<dbReference type="KEGG" id="cheb:HH215_07855"/>
<dbReference type="InterPro" id="IPR036390">
    <property type="entry name" value="WH_DNA-bd_sf"/>
</dbReference>
<dbReference type="CDD" id="cd00090">
    <property type="entry name" value="HTH_ARSR"/>
    <property type="match status" value="1"/>
</dbReference>
<evidence type="ECO:0000313" key="3">
    <source>
        <dbReference type="EMBL" id="QJD83095.1"/>
    </source>
</evidence>